<accession>A0AAD7ZFY4</accession>
<reference evidence="3" key="2">
    <citation type="submission" date="2023-05" db="EMBL/GenBank/DDBJ databases">
        <authorList>
            <person name="Fouks B."/>
        </authorList>
    </citation>
    <scope>NUCLEOTIDE SEQUENCE</scope>
    <source>
        <strain evidence="3">Stay&amp;Tobe</strain>
        <tissue evidence="3">Testes</tissue>
    </source>
</reference>
<evidence type="ECO:0000313" key="4">
    <source>
        <dbReference type="Proteomes" id="UP001233999"/>
    </source>
</evidence>
<evidence type="ECO:0000256" key="1">
    <source>
        <dbReference type="ARBA" id="ARBA00022729"/>
    </source>
</evidence>
<dbReference type="Proteomes" id="UP001233999">
    <property type="component" value="Unassembled WGS sequence"/>
</dbReference>
<dbReference type="InterPro" id="IPR036249">
    <property type="entry name" value="Thioredoxin-like_sf"/>
</dbReference>
<keyword evidence="2" id="KW-0676">Redox-active center</keyword>
<gene>
    <name evidence="3" type="ORF">L9F63_024675</name>
</gene>
<dbReference type="GO" id="GO:0004791">
    <property type="term" value="F:thioredoxin-disulfide reductase (NADPH) activity"/>
    <property type="evidence" value="ECO:0007669"/>
    <property type="project" value="TreeGrafter"/>
</dbReference>
<dbReference type="SUPFAM" id="SSF52833">
    <property type="entry name" value="Thioredoxin-like"/>
    <property type="match status" value="1"/>
</dbReference>
<protein>
    <recommendedName>
        <fullName evidence="5">Selenoprotein T</fullName>
    </recommendedName>
</protein>
<proteinExistence type="predicted"/>
<keyword evidence="4" id="KW-1185">Reference proteome</keyword>
<evidence type="ECO:0000313" key="3">
    <source>
        <dbReference type="EMBL" id="KAJ9579218.1"/>
    </source>
</evidence>
<dbReference type="EMBL" id="JASPKZ010008592">
    <property type="protein sequence ID" value="KAJ9579218.1"/>
    <property type="molecule type" value="Genomic_DNA"/>
</dbReference>
<evidence type="ECO:0000256" key="2">
    <source>
        <dbReference type="ARBA" id="ARBA00023284"/>
    </source>
</evidence>
<evidence type="ECO:0008006" key="5">
    <source>
        <dbReference type="Google" id="ProtNLM"/>
    </source>
</evidence>
<dbReference type="GO" id="GO:0005789">
    <property type="term" value="C:endoplasmic reticulum membrane"/>
    <property type="evidence" value="ECO:0007669"/>
    <property type="project" value="TreeGrafter"/>
</dbReference>
<name>A0AAD7ZFY4_DIPPU</name>
<dbReference type="Pfam" id="PF10262">
    <property type="entry name" value="Rdx"/>
    <property type="match status" value="1"/>
</dbReference>
<dbReference type="NCBIfam" id="TIGR02174">
    <property type="entry name" value="CXXU_selWTH"/>
    <property type="match status" value="1"/>
</dbReference>
<comment type="caution">
    <text evidence="3">The sequence shown here is derived from an EMBL/GenBank/DDBJ whole genome shotgun (WGS) entry which is preliminary data.</text>
</comment>
<dbReference type="InterPro" id="IPR019389">
    <property type="entry name" value="Selenoprotein_T"/>
</dbReference>
<organism evidence="3 4">
    <name type="scientific">Diploptera punctata</name>
    <name type="common">Pacific beetle cockroach</name>
    <dbReference type="NCBI Taxonomy" id="6984"/>
    <lineage>
        <taxon>Eukaryota</taxon>
        <taxon>Metazoa</taxon>
        <taxon>Ecdysozoa</taxon>
        <taxon>Arthropoda</taxon>
        <taxon>Hexapoda</taxon>
        <taxon>Insecta</taxon>
        <taxon>Pterygota</taxon>
        <taxon>Neoptera</taxon>
        <taxon>Polyneoptera</taxon>
        <taxon>Dictyoptera</taxon>
        <taxon>Blattodea</taxon>
        <taxon>Blaberoidea</taxon>
        <taxon>Blaberidae</taxon>
        <taxon>Diplopterinae</taxon>
        <taxon>Diploptera</taxon>
    </lineage>
</organism>
<dbReference type="PANTHER" id="PTHR13544">
    <property type="entry name" value="SELENOPROTEIN T"/>
    <property type="match status" value="1"/>
</dbReference>
<dbReference type="InterPro" id="IPR011893">
    <property type="entry name" value="Selenoprotein_Rdx-typ"/>
</dbReference>
<dbReference type="GO" id="GO:0045454">
    <property type="term" value="P:cell redox homeostasis"/>
    <property type="evidence" value="ECO:0007669"/>
    <property type="project" value="TreeGrafter"/>
</dbReference>
<dbReference type="Gene3D" id="3.40.30.10">
    <property type="entry name" value="Glutaredoxin"/>
    <property type="match status" value="1"/>
</dbReference>
<dbReference type="PANTHER" id="PTHR13544:SF0">
    <property type="entry name" value="THIOREDOXIN REDUCTASE-LIKE SELENOPROTEIN T"/>
    <property type="match status" value="1"/>
</dbReference>
<sequence>MGMSTFLGPTLKFQYCYSCGYQKAFQDYKTVINEKYPEVIVEGENYNPPDYYALIARTLGVLKLLVIMCILSGTNILGQSEPSWWKWCVENKLYSCMMLFFLSNVIEMQLMSSGAFEITFNDVPVWSKLETGRIPQAAELFQIIDNHLQFQTKVELKPGFAK</sequence>
<keyword evidence="1" id="KW-0732">Signal</keyword>
<reference evidence="3" key="1">
    <citation type="journal article" date="2023" name="IScience">
        <title>Live-bearing cockroach genome reveals convergent evolutionary mechanisms linked to viviparity in insects and beyond.</title>
        <authorList>
            <person name="Fouks B."/>
            <person name="Harrison M.C."/>
            <person name="Mikhailova A.A."/>
            <person name="Marchal E."/>
            <person name="English S."/>
            <person name="Carruthers M."/>
            <person name="Jennings E.C."/>
            <person name="Chiamaka E.L."/>
            <person name="Frigard R.A."/>
            <person name="Pippel M."/>
            <person name="Attardo G.M."/>
            <person name="Benoit J.B."/>
            <person name="Bornberg-Bauer E."/>
            <person name="Tobe S.S."/>
        </authorList>
    </citation>
    <scope>NUCLEOTIDE SEQUENCE</scope>
    <source>
        <strain evidence="3">Stay&amp;Tobe</strain>
    </source>
</reference>
<dbReference type="AlphaFoldDB" id="A0AAD7ZFY4"/>